<evidence type="ECO:0000256" key="1">
    <source>
        <dbReference type="ARBA" id="ARBA00022741"/>
    </source>
</evidence>
<keyword evidence="2 4" id="KW-0067">ATP-binding</keyword>
<dbReference type="STRING" id="860235.AOZ06_28105"/>
<dbReference type="Proteomes" id="UP000063699">
    <property type="component" value="Chromosome"/>
</dbReference>
<dbReference type="AlphaFoldDB" id="A0A0N9I3K2"/>
<organism evidence="4 5">
    <name type="scientific">Kibdelosporangium phytohabitans</name>
    <dbReference type="NCBI Taxonomy" id="860235"/>
    <lineage>
        <taxon>Bacteria</taxon>
        <taxon>Bacillati</taxon>
        <taxon>Actinomycetota</taxon>
        <taxon>Actinomycetes</taxon>
        <taxon>Pseudonocardiales</taxon>
        <taxon>Pseudonocardiaceae</taxon>
        <taxon>Kibdelosporangium</taxon>
    </lineage>
</organism>
<dbReference type="RefSeq" id="WP_054292143.1">
    <property type="nucleotide sequence ID" value="NZ_CP012752.1"/>
</dbReference>
<dbReference type="InterPro" id="IPR017871">
    <property type="entry name" value="ABC_transporter-like_CS"/>
</dbReference>
<reference evidence="4 5" key="1">
    <citation type="submission" date="2015-07" db="EMBL/GenBank/DDBJ databases">
        <title>Genome sequencing of Kibdelosporangium phytohabitans.</title>
        <authorList>
            <person name="Qin S."/>
            <person name="Xing K."/>
        </authorList>
    </citation>
    <scope>NUCLEOTIDE SEQUENCE [LARGE SCALE GENOMIC DNA]</scope>
    <source>
        <strain evidence="4 5">KLBMP1111</strain>
    </source>
</reference>
<dbReference type="KEGG" id="kphy:AOZ06_28105"/>
<dbReference type="PANTHER" id="PTHR43158:SF2">
    <property type="entry name" value="SKFA PEPTIDE EXPORT ATP-BINDING PROTEIN SKFE"/>
    <property type="match status" value="1"/>
</dbReference>
<evidence type="ECO:0000256" key="2">
    <source>
        <dbReference type="ARBA" id="ARBA00022840"/>
    </source>
</evidence>
<protein>
    <submittedName>
        <fullName evidence="4">ABC transporter ATP-binding protein</fullName>
    </submittedName>
</protein>
<gene>
    <name evidence="4" type="ORF">AOZ06_28105</name>
</gene>
<evidence type="ECO:0000259" key="3">
    <source>
        <dbReference type="PROSITE" id="PS50893"/>
    </source>
</evidence>
<dbReference type="SUPFAM" id="SSF52540">
    <property type="entry name" value="P-loop containing nucleoside triphosphate hydrolases"/>
    <property type="match status" value="1"/>
</dbReference>
<dbReference type="SMART" id="SM00382">
    <property type="entry name" value="AAA"/>
    <property type="match status" value="1"/>
</dbReference>
<dbReference type="OrthoDB" id="9804819at2"/>
<feature type="domain" description="ABC transporter" evidence="3">
    <location>
        <begin position="5"/>
        <end position="219"/>
    </location>
</feature>
<accession>A0A0N9I3K2</accession>
<proteinExistence type="predicted"/>
<dbReference type="Gene3D" id="3.40.50.300">
    <property type="entry name" value="P-loop containing nucleotide triphosphate hydrolases"/>
    <property type="match status" value="1"/>
</dbReference>
<name>A0A0N9I3K2_9PSEU</name>
<dbReference type="InterPro" id="IPR027417">
    <property type="entry name" value="P-loop_NTPase"/>
</dbReference>
<dbReference type="EMBL" id="CP012752">
    <property type="protein sequence ID" value="ALG10240.1"/>
    <property type="molecule type" value="Genomic_DNA"/>
</dbReference>
<dbReference type="InterPro" id="IPR003439">
    <property type="entry name" value="ABC_transporter-like_ATP-bd"/>
</dbReference>
<dbReference type="InterPro" id="IPR003593">
    <property type="entry name" value="AAA+_ATPase"/>
</dbReference>
<dbReference type="Pfam" id="PF00005">
    <property type="entry name" value="ABC_tran"/>
    <property type="match status" value="1"/>
</dbReference>
<dbReference type="PANTHER" id="PTHR43158">
    <property type="entry name" value="SKFA PEPTIDE EXPORT ATP-BINDING PROTEIN SKFE"/>
    <property type="match status" value="1"/>
</dbReference>
<dbReference type="PROSITE" id="PS00211">
    <property type="entry name" value="ABC_TRANSPORTER_1"/>
    <property type="match status" value="1"/>
</dbReference>
<keyword evidence="5" id="KW-1185">Reference proteome</keyword>
<sequence length="271" mass="29360">MTAELEAVDLGKKYRRGWALRDCSFELPEGRIAALVGPNGAGKSTLMRLAVGLIPPTAGHVRVRDTVAFLGQDKPLYKGFTVAEMLRAGASMNAEWDNDYATRLVKEAGVPFDARIRTLSGGQRTRVALAVALGRRPKLILLDEPLSDLDPLARKDVMHALLAEVADTGMTVLLSSHVLADLEGVCDYLVLLAGGRIRLIGDVDDLLSEHRVLIGSKELAVPDVSVVDSRTTQRQTTLLARTTTVADGWDLHEPTLEELTLAYLRSAKEAA</sequence>
<dbReference type="CDD" id="cd03230">
    <property type="entry name" value="ABC_DR_subfamily_A"/>
    <property type="match status" value="1"/>
</dbReference>
<dbReference type="PROSITE" id="PS50893">
    <property type="entry name" value="ABC_TRANSPORTER_2"/>
    <property type="match status" value="1"/>
</dbReference>
<dbReference type="GO" id="GO:0016887">
    <property type="term" value="F:ATP hydrolysis activity"/>
    <property type="evidence" value="ECO:0007669"/>
    <property type="project" value="InterPro"/>
</dbReference>
<keyword evidence="1" id="KW-0547">Nucleotide-binding</keyword>
<evidence type="ECO:0000313" key="4">
    <source>
        <dbReference type="EMBL" id="ALG10240.1"/>
    </source>
</evidence>
<dbReference type="GO" id="GO:0005524">
    <property type="term" value="F:ATP binding"/>
    <property type="evidence" value="ECO:0007669"/>
    <property type="project" value="UniProtKB-KW"/>
</dbReference>
<evidence type="ECO:0000313" key="5">
    <source>
        <dbReference type="Proteomes" id="UP000063699"/>
    </source>
</evidence>